<reference evidence="3" key="1">
    <citation type="submission" date="2021-05" db="EMBL/GenBank/DDBJ databases">
        <title>Genome of Sphingobium sp. strain.</title>
        <authorList>
            <person name="Fan R."/>
        </authorList>
    </citation>
    <scope>NUCLEOTIDE SEQUENCE</scope>
    <source>
        <strain evidence="3">H33</strain>
    </source>
</reference>
<dbReference type="AlphaFoldDB" id="A0A9X1DGB4"/>
<evidence type="ECO:0000256" key="2">
    <source>
        <dbReference type="SAM" id="MobiDB-lite"/>
    </source>
</evidence>
<keyword evidence="4" id="KW-1185">Reference proteome</keyword>
<dbReference type="InterPro" id="IPR003423">
    <property type="entry name" value="OMP_efflux"/>
</dbReference>
<dbReference type="SUPFAM" id="SSF56954">
    <property type="entry name" value="Outer membrane efflux proteins (OEP)"/>
    <property type="match status" value="1"/>
</dbReference>
<dbReference type="PANTHER" id="PTHR30203">
    <property type="entry name" value="OUTER MEMBRANE CATION EFFLUX PROTEIN"/>
    <property type="match status" value="1"/>
</dbReference>
<evidence type="ECO:0000313" key="4">
    <source>
        <dbReference type="Proteomes" id="UP001138757"/>
    </source>
</evidence>
<dbReference type="PROSITE" id="PS51257">
    <property type="entry name" value="PROKAR_LIPOPROTEIN"/>
    <property type="match status" value="1"/>
</dbReference>
<comment type="caution">
    <text evidence="3">The sequence shown here is derived from an EMBL/GenBank/DDBJ whole genome shotgun (WGS) entry which is preliminary data.</text>
</comment>
<dbReference type="InterPro" id="IPR010131">
    <property type="entry name" value="MdtP/NodT-like"/>
</dbReference>
<dbReference type="Gene3D" id="1.20.1600.10">
    <property type="entry name" value="Outer membrane efflux proteins (OEP)"/>
    <property type="match status" value="1"/>
</dbReference>
<proteinExistence type="inferred from homology"/>
<feature type="region of interest" description="Disordered" evidence="2">
    <location>
        <begin position="89"/>
        <end position="110"/>
    </location>
</feature>
<accession>A0A9X1DGB4</accession>
<organism evidence="3 4">
    <name type="scientific">Sphingobium nicotianae</name>
    <dbReference type="NCBI Taxonomy" id="2782607"/>
    <lineage>
        <taxon>Bacteria</taxon>
        <taxon>Pseudomonadati</taxon>
        <taxon>Pseudomonadota</taxon>
        <taxon>Alphaproteobacteria</taxon>
        <taxon>Sphingomonadales</taxon>
        <taxon>Sphingomonadaceae</taxon>
        <taxon>Sphingobium</taxon>
    </lineage>
</organism>
<comment type="similarity">
    <text evidence="1">Belongs to the outer membrane factor (OMF) (TC 1.B.17) family.</text>
</comment>
<dbReference type="Pfam" id="PF02321">
    <property type="entry name" value="OEP"/>
    <property type="match status" value="2"/>
</dbReference>
<evidence type="ECO:0000313" key="3">
    <source>
        <dbReference type="EMBL" id="MBT2189427.1"/>
    </source>
</evidence>
<dbReference type="PANTHER" id="PTHR30203:SF24">
    <property type="entry name" value="BLR4935 PROTEIN"/>
    <property type="match status" value="1"/>
</dbReference>
<name>A0A9X1DGB4_9SPHN</name>
<dbReference type="Proteomes" id="UP001138757">
    <property type="component" value="Unassembled WGS sequence"/>
</dbReference>
<protein>
    <submittedName>
        <fullName evidence="3">TolC family protein</fullName>
    </submittedName>
</protein>
<dbReference type="RefSeq" id="WP_214625692.1">
    <property type="nucleotide sequence ID" value="NZ_JAHGAW010000018.1"/>
</dbReference>
<dbReference type="EMBL" id="JAHGAW010000018">
    <property type="protein sequence ID" value="MBT2189427.1"/>
    <property type="molecule type" value="Genomic_DNA"/>
</dbReference>
<sequence>MKNSPVPLIALALLAGCVRYQPTPVSVSDRATQRMNATLDGAAIGTAVRRIAPDAPPASTGMDRLALFAALLEHDPKVAAARAAIATAEADARKNRQGPGPTFTLTSEYANDPSTSSPWLFGGAIDLPLDIGGQRKARLDRADLAVAMARSDYAEMLWSERMALRRALIDAEIARRQVALGEEIVALRDRQIAALERQVASGELAGAAVAPNRALRAQELRALEDARARVVAARTAITGILGVPASAIADIGLVWPEFDAPGAEPVAITPAMRVQAVSARADILKSLAAYDQTEADVRLEIAKQYPSISLAPGYTWERGLVKLPLSVNLALPSFDLNRAAIRSALAKRDEAGAVIEQAIAAAQAEIDAALVERAAALAALKRLRESELPQTKASADRAQAQLARGQIARAEWADAQLAELAARLGALDTLARIQAAEAALENGMRRPLEGPELMIKPDRLEARR</sequence>
<evidence type="ECO:0000256" key="1">
    <source>
        <dbReference type="ARBA" id="ARBA00007613"/>
    </source>
</evidence>
<gene>
    <name evidence="3" type="ORF">KK488_20945</name>
</gene>
<dbReference type="GO" id="GO:0015562">
    <property type="term" value="F:efflux transmembrane transporter activity"/>
    <property type="evidence" value="ECO:0007669"/>
    <property type="project" value="InterPro"/>
</dbReference>